<evidence type="ECO:0000256" key="5">
    <source>
        <dbReference type="ARBA" id="ARBA00022547"/>
    </source>
</evidence>
<keyword evidence="11 13" id="KW-0472">Membrane</keyword>
<keyword evidence="4 12" id="KW-0813">Transport</keyword>
<protein>
    <recommendedName>
        <fullName evidence="12">ATP synthase complex subunit 8</fullName>
    </recommendedName>
</protein>
<dbReference type="AlphaFoldDB" id="K9LKK7"/>
<keyword evidence="10 12" id="KW-0496">Mitochondrion</keyword>
<organism evidence="14">
    <name type="scientific">Erianthus versicolor</name>
    <dbReference type="NCBI Taxonomy" id="470935"/>
    <lineage>
        <taxon>Eukaryota</taxon>
        <taxon>Metazoa</taxon>
        <taxon>Ecdysozoa</taxon>
        <taxon>Arthropoda</taxon>
        <taxon>Hexapoda</taxon>
        <taxon>Insecta</taxon>
        <taxon>Pterygota</taxon>
        <taxon>Neoptera</taxon>
        <taxon>Polyneoptera</taxon>
        <taxon>Orthoptera</taxon>
        <taxon>Caelifera</taxon>
        <taxon>Acrididea</taxon>
        <taxon>Acridomorpha</taxon>
        <taxon>Eumastacoidea</taxon>
        <taxon>Chorotypidae</taxon>
        <taxon>Erianthinae</taxon>
        <taxon>Erianthus</taxon>
    </lineage>
</organism>
<comment type="similarity">
    <text evidence="2 12">Belongs to the ATPase protein 8 family.</text>
</comment>
<accession>K9LKK7</accession>
<evidence type="ECO:0000256" key="13">
    <source>
        <dbReference type="SAM" id="Phobius"/>
    </source>
</evidence>
<evidence type="ECO:0000256" key="8">
    <source>
        <dbReference type="ARBA" id="ARBA00022989"/>
    </source>
</evidence>
<evidence type="ECO:0000256" key="9">
    <source>
        <dbReference type="ARBA" id="ARBA00023065"/>
    </source>
</evidence>
<evidence type="ECO:0000256" key="3">
    <source>
        <dbReference type="ARBA" id="ARBA00011291"/>
    </source>
</evidence>
<name>K9LKK7_9ORTH</name>
<gene>
    <name evidence="14" type="primary">atp8</name>
</gene>
<evidence type="ECO:0000256" key="7">
    <source>
        <dbReference type="ARBA" id="ARBA00022781"/>
    </source>
</evidence>
<evidence type="ECO:0000256" key="11">
    <source>
        <dbReference type="ARBA" id="ARBA00023136"/>
    </source>
</evidence>
<evidence type="ECO:0000256" key="10">
    <source>
        <dbReference type="ARBA" id="ARBA00023128"/>
    </source>
</evidence>
<sequence length="53" mass="6221">MPQMAPINWMSMYWSFIFILLLVGILNFYLSLGNMMSLDNSLETSLNKFKINE</sequence>
<proteinExistence type="inferred from homology"/>
<evidence type="ECO:0000256" key="2">
    <source>
        <dbReference type="ARBA" id="ARBA00008892"/>
    </source>
</evidence>
<evidence type="ECO:0000256" key="4">
    <source>
        <dbReference type="ARBA" id="ARBA00022448"/>
    </source>
</evidence>
<dbReference type="EMBL" id="JQ975394">
    <property type="protein sequence ID" value="AFK75959.1"/>
    <property type="molecule type" value="Genomic_DNA"/>
</dbReference>
<feature type="transmembrane region" description="Helical" evidence="13">
    <location>
        <begin position="12"/>
        <end position="32"/>
    </location>
</feature>
<evidence type="ECO:0000256" key="6">
    <source>
        <dbReference type="ARBA" id="ARBA00022692"/>
    </source>
</evidence>
<keyword evidence="8 13" id="KW-1133">Transmembrane helix</keyword>
<dbReference type="GO" id="GO:0045259">
    <property type="term" value="C:proton-transporting ATP synthase complex"/>
    <property type="evidence" value="ECO:0007669"/>
    <property type="project" value="UniProtKB-KW"/>
</dbReference>
<evidence type="ECO:0000256" key="12">
    <source>
        <dbReference type="RuleBase" id="RU003661"/>
    </source>
</evidence>
<evidence type="ECO:0000313" key="14">
    <source>
        <dbReference type="EMBL" id="AFK75959.1"/>
    </source>
</evidence>
<dbReference type="Pfam" id="PF00895">
    <property type="entry name" value="ATP-synt_8"/>
    <property type="match status" value="1"/>
</dbReference>
<evidence type="ECO:0000256" key="1">
    <source>
        <dbReference type="ARBA" id="ARBA00004304"/>
    </source>
</evidence>
<reference evidence="14" key="1">
    <citation type="submission" date="2012-04" db="EMBL/GenBank/DDBJ databases">
        <title>The mitochondrial genomes of Erianthus versicolor.</title>
        <authorList>
            <person name="Wei S.Z."/>
            <person name="Huang Y."/>
        </authorList>
    </citation>
    <scope>NUCLEOTIDE SEQUENCE</scope>
</reference>
<keyword evidence="6 12" id="KW-0812">Transmembrane</keyword>
<dbReference type="GO" id="GO:0031966">
    <property type="term" value="C:mitochondrial membrane"/>
    <property type="evidence" value="ECO:0007669"/>
    <property type="project" value="UniProtKB-SubCell"/>
</dbReference>
<comment type="subcellular location">
    <subcellularLocation>
        <location evidence="1 12">Mitochondrion membrane</location>
        <topology evidence="1 12">Single-pass membrane protein</topology>
    </subcellularLocation>
</comment>
<keyword evidence="5 12" id="KW-0138">CF(0)</keyword>
<geneLocation type="mitochondrion" evidence="14"/>
<keyword evidence="7 12" id="KW-0375">Hydrogen ion transport</keyword>
<dbReference type="GO" id="GO:0015986">
    <property type="term" value="P:proton motive force-driven ATP synthesis"/>
    <property type="evidence" value="ECO:0007669"/>
    <property type="project" value="InterPro"/>
</dbReference>
<keyword evidence="9 12" id="KW-0406">Ion transport</keyword>
<dbReference type="GO" id="GO:0015078">
    <property type="term" value="F:proton transmembrane transporter activity"/>
    <property type="evidence" value="ECO:0007669"/>
    <property type="project" value="InterPro"/>
</dbReference>
<comment type="subunit">
    <text evidence="3">F-type ATPases have 2 components, CF(1) - the catalytic core - and CF(0) - the membrane proton channel.</text>
</comment>
<dbReference type="InterPro" id="IPR001421">
    <property type="entry name" value="ATP8_metazoa"/>
</dbReference>